<reference evidence="1" key="1">
    <citation type="submission" date="2021-06" db="EMBL/GenBank/DDBJ databases">
        <authorList>
            <person name="Kallberg Y."/>
            <person name="Tangrot J."/>
            <person name="Rosling A."/>
        </authorList>
    </citation>
    <scope>NUCLEOTIDE SEQUENCE</scope>
    <source>
        <strain evidence="1">AZ414A</strain>
    </source>
</reference>
<name>A0A9N9AVR9_9GLOM</name>
<keyword evidence="2" id="KW-1185">Reference proteome</keyword>
<accession>A0A9N9AVR9</accession>
<sequence>MFLHNHLFSNGLYNRSIEVVLEILDEENMIVAFPLTQEISGGSLVHKRDVKTALFIK</sequence>
<evidence type="ECO:0000313" key="2">
    <source>
        <dbReference type="Proteomes" id="UP000789706"/>
    </source>
</evidence>
<evidence type="ECO:0000313" key="1">
    <source>
        <dbReference type="EMBL" id="CAG8543419.1"/>
    </source>
</evidence>
<dbReference type="AlphaFoldDB" id="A0A9N9AVR9"/>
<organism evidence="1 2">
    <name type="scientific">Diversispora eburnea</name>
    <dbReference type="NCBI Taxonomy" id="1213867"/>
    <lineage>
        <taxon>Eukaryota</taxon>
        <taxon>Fungi</taxon>
        <taxon>Fungi incertae sedis</taxon>
        <taxon>Mucoromycota</taxon>
        <taxon>Glomeromycotina</taxon>
        <taxon>Glomeromycetes</taxon>
        <taxon>Diversisporales</taxon>
        <taxon>Diversisporaceae</taxon>
        <taxon>Diversispora</taxon>
    </lineage>
</organism>
<proteinExistence type="predicted"/>
<protein>
    <submittedName>
        <fullName evidence="1">8795_t:CDS:1</fullName>
    </submittedName>
</protein>
<gene>
    <name evidence="1" type="ORF">DEBURN_LOCUS6730</name>
</gene>
<dbReference type="EMBL" id="CAJVPK010000725">
    <property type="protein sequence ID" value="CAG8543419.1"/>
    <property type="molecule type" value="Genomic_DNA"/>
</dbReference>
<comment type="caution">
    <text evidence="1">The sequence shown here is derived from an EMBL/GenBank/DDBJ whole genome shotgun (WGS) entry which is preliminary data.</text>
</comment>
<dbReference type="Proteomes" id="UP000789706">
    <property type="component" value="Unassembled WGS sequence"/>
</dbReference>